<name>A0A5C3KKL6_COPMA</name>
<protein>
    <submittedName>
        <fullName evidence="7">FAD dependent oxidoreductase</fullName>
    </submittedName>
</protein>
<dbReference type="GO" id="GO:0004657">
    <property type="term" value="F:proline dehydrogenase activity"/>
    <property type="evidence" value="ECO:0007669"/>
    <property type="project" value="TreeGrafter"/>
</dbReference>
<keyword evidence="8" id="KW-1185">Reference proteome</keyword>
<organism evidence="7 8">
    <name type="scientific">Coprinopsis marcescibilis</name>
    <name type="common">Agaric fungus</name>
    <name type="synonym">Psathyrella marcescibilis</name>
    <dbReference type="NCBI Taxonomy" id="230819"/>
    <lineage>
        <taxon>Eukaryota</taxon>
        <taxon>Fungi</taxon>
        <taxon>Dikarya</taxon>
        <taxon>Basidiomycota</taxon>
        <taxon>Agaricomycotina</taxon>
        <taxon>Agaricomycetes</taxon>
        <taxon>Agaricomycetidae</taxon>
        <taxon>Agaricales</taxon>
        <taxon>Agaricineae</taxon>
        <taxon>Psathyrellaceae</taxon>
        <taxon>Coprinopsis</taxon>
    </lineage>
</organism>
<reference evidence="7 8" key="1">
    <citation type="journal article" date="2019" name="Nat. Ecol. Evol.">
        <title>Megaphylogeny resolves global patterns of mushroom evolution.</title>
        <authorList>
            <person name="Varga T."/>
            <person name="Krizsan K."/>
            <person name="Foldi C."/>
            <person name="Dima B."/>
            <person name="Sanchez-Garcia M."/>
            <person name="Sanchez-Ramirez S."/>
            <person name="Szollosi G.J."/>
            <person name="Szarkandi J.G."/>
            <person name="Papp V."/>
            <person name="Albert L."/>
            <person name="Andreopoulos W."/>
            <person name="Angelini C."/>
            <person name="Antonin V."/>
            <person name="Barry K.W."/>
            <person name="Bougher N.L."/>
            <person name="Buchanan P."/>
            <person name="Buyck B."/>
            <person name="Bense V."/>
            <person name="Catcheside P."/>
            <person name="Chovatia M."/>
            <person name="Cooper J."/>
            <person name="Damon W."/>
            <person name="Desjardin D."/>
            <person name="Finy P."/>
            <person name="Geml J."/>
            <person name="Haridas S."/>
            <person name="Hughes K."/>
            <person name="Justo A."/>
            <person name="Karasinski D."/>
            <person name="Kautmanova I."/>
            <person name="Kiss B."/>
            <person name="Kocsube S."/>
            <person name="Kotiranta H."/>
            <person name="LaButti K.M."/>
            <person name="Lechner B.E."/>
            <person name="Liimatainen K."/>
            <person name="Lipzen A."/>
            <person name="Lukacs Z."/>
            <person name="Mihaltcheva S."/>
            <person name="Morgado L.N."/>
            <person name="Niskanen T."/>
            <person name="Noordeloos M.E."/>
            <person name="Ohm R.A."/>
            <person name="Ortiz-Santana B."/>
            <person name="Ovrebo C."/>
            <person name="Racz N."/>
            <person name="Riley R."/>
            <person name="Savchenko A."/>
            <person name="Shiryaev A."/>
            <person name="Soop K."/>
            <person name="Spirin V."/>
            <person name="Szebenyi C."/>
            <person name="Tomsovsky M."/>
            <person name="Tulloss R.E."/>
            <person name="Uehling J."/>
            <person name="Grigoriev I.V."/>
            <person name="Vagvolgyi C."/>
            <person name="Papp T."/>
            <person name="Martin F.M."/>
            <person name="Miettinen O."/>
            <person name="Hibbett D.S."/>
            <person name="Nagy L.G."/>
        </authorList>
    </citation>
    <scope>NUCLEOTIDE SEQUENCE [LARGE SCALE GENOMIC DNA]</scope>
    <source>
        <strain evidence="7 8">CBS 121175</strain>
    </source>
</reference>
<sequence>MVPSHDSTILILGSGCFGTSTAYHLLQRGYTNVTILDKSPSLPAPDAGSNDINRIVRSSYADSFYAQLAREAIELWKMKEVWGDAYHESGVVVLGANKEFLHDPSNDTQDLTGVTESTYAEGAYLNDIAIGGRVSSLLSGKDISSVFPSTISLGSFENKSGYLNRDGGWANAGQGLEIMIGKVRSLGGNIYSGKQVEKIVVEQGKCKAVVCSDGSHYAAEVVVIATGSWTPSVFPDLNVKDAFLATGQCIAMVQLSHEEADRYRDVPVFLDFDTGFYVFPPTEKNIVKVAIHSAGYTHTVDNISTPRTISSHREDGLAIPKTEHDRLKRHLAQVYPEISEKEFTGTRMCWYNDSKDGDWVISKHPDIEGVAFATAGSGHAYKFLPVIGRVVADLLEDRLDPQTAAKFAIDRTIIYRDTSRTGSPQELNLQELLTANDKS</sequence>
<evidence type="ECO:0000313" key="7">
    <source>
        <dbReference type="EMBL" id="TFK20780.1"/>
    </source>
</evidence>
<dbReference type="GO" id="GO:0050660">
    <property type="term" value="F:flavin adenine dinucleotide binding"/>
    <property type="evidence" value="ECO:0007669"/>
    <property type="project" value="InterPro"/>
</dbReference>
<dbReference type="InterPro" id="IPR036188">
    <property type="entry name" value="FAD/NAD-bd_sf"/>
</dbReference>
<dbReference type="Gene3D" id="3.30.9.10">
    <property type="entry name" value="D-Amino Acid Oxidase, subunit A, domain 2"/>
    <property type="match status" value="1"/>
</dbReference>
<dbReference type="PANTHER" id="PTHR10961">
    <property type="entry name" value="PEROXISOMAL SARCOSINE OXIDASE"/>
    <property type="match status" value="1"/>
</dbReference>
<keyword evidence="4" id="KW-0274">FAD</keyword>
<dbReference type="SUPFAM" id="SSF51905">
    <property type="entry name" value="FAD/NAD(P)-binding domain"/>
    <property type="match status" value="1"/>
</dbReference>
<keyword evidence="3" id="KW-0285">Flavoprotein</keyword>
<accession>A0A5C3KKL6</accession>
<keyword evidence="5" id="KW-0560">Oxidoreductase</keyword>
<dbReference type="InterPro" id="IPR045170">
    <property type="entry name" value="MTOX"/>
</dbReference>
<evidence type="ECO:0000256" key="4">
    <source>
        <dbReference type="ARBA" id="ARBA00022827"/>
    </source>
</evidence>
<dbReference type="EMBL" id="ML210288">
    <property type="protein sequence ID" value="TFK20780.1"/>
    <property type="molecule type" value="Genomic_DNA"/>
</dbReference>
<dbReference type="PANTHER" id="PTHR10961:SF46">
    <property type="entry name" value="PEROXISOMAL SARCOSINE OXIDASE"/>
    <property type="match status" value="1"/>
</dbReference>
<dbReference type="Pfam" id="PF01266">
    <property type="entry name" value="DAO"/>
    <property type="match status" value="1"/>
</dbReference>
<comment type="cofactor">
    <cofactor evidence="1">
        <name>FAD</name>
        <dbReference type="ChEBI" id="CHEBI:57692"/>
    </cofactor>
</comment>
<dbReference type="AlphaFoldDB" id="A0A5C3KKL6"/>
<dbReference type="SUPFAM" id="SSF54373">
    <property type="entry name" value="FAD-linked reductases, C-terminal domain"/>
    <property type="match status" value="1"/>
</dbReference>
<evidence type="ECO:0000256" key="3">
    <source>
        <dbReference type="ARBA" id="ARBA00022630"/>
    </source>
</evidence>
<dbReference type="Proteomes" id="UP000307440">
    <property type="component" value="Unassembled WGS sequence"/>
</dbReference>
<dbReference type="InterPro" id="IPR006076">
    <property type="entry name" value="FAD-dep_OxRdtase"/>
</dbReference>
<dbReference type="GO" id="GO:0008115">
    <property type="term" value="F:sarcosine oxidase activity"/>
    <property type="evidence" value="ECO:0007669"/>
    <property type="project" value="TreeGrafter"/>
</dbReference>
<evidence type="ECO:0000256" key="1">
    <source>
        <dbReference type="ARBA" id="ARBA00001974"/>
    </source>
</evidence>
<dbReference type="STRING" id="230819.A0A5C3KKL6"/>
<dbReference type="Gene3D" id="3.50.50.60">
    <property type="entry name" value="FAD/NAD(P)-binding domain"/>
    <property type="match status" value="1"/>
</dbReference>
<evidence type="ECO:0000256" key="2">
    <source>
        <dbReference type="ARBA" id="ARBA00010989"/>
    </source>
</evidence>
<dbReference type="OrthoDB" id="2219495at2759"/>
<feature type="domain" description="FAD dependent oxidoreductase" evidence="6">
    <location>
        <begin position="9"/>
        <end position="394"/>
    </location>
</feature>
<evidence type="ECO:0000259" key="6">
    <source>
        <dbReference type="Pfam" id="PF01266"/>
    </source>
</evidence>
<evidence type="ECO:0000313" key="8">
    <source>
        <dbReference type="Proteomes" id="UP000307440"/>
    </source>
</evidence>
<proteinExistence type="inferred from homology"/>
<comment type="similarity">
    <text evidence="2">Belongs to the MSOX/MTOX family.</text>
</comment>
<dbReference type="GO" id="GO:0050031">
    <property type="term" value="F:L-pipecolate oxidase activity"/>
    <property type="evidence" value="ECO:0007669"/>
    <property type="project" value="TreeGrafter"/>
</dbReference>
<evidence type="ECO:0000256" key="5">
    <source>
        <dbReference type="ARBA" id="ARBA00023002"/>
    </source>
</evidence>
<gene>
    <name evidence="7" type="ORF">FA15DRAFT_112155</name>
</gene>